<dbReference type="PANTHER" id="PTHR22930:SF85">
    <property type="entry name" value="GH03217P-RELATED"/>
    <property type="match status" value="1"/>
</dbReference>
<reference evidence="11" key="2">
    <citation type="journal article" date="2023" name="BMC Genomics">
        <title>Pest status, molecular evolution, and epigenetic factors derived from the genome assembly of Frankliniella fusca, a thysanopteran phytovirus vector.</title>
        <authorList>
            <person name="Catto M.A."/>
            <person name="Labadie P.E."/>
            <person name="Jacobson A.L."/>
            <person name="Kennedy G.G."/>
            <person name="Srinivasan R."/>
            <person name="Hunt B.G."/>
        </authorList>
    </citation>
    <scope>NUCLEOTIDE SEQUENCE</scope>
    <source>
        <strain evidence="11">PL_HMW_Pooled</strain>
    </source>
</reference>
<evidence type="ECO:0000256" key="5">
    <source>
        <dbReference type="ARBA" id="ARBA00022723"/>
    </source>
</evidence>
<comment type="caution">
    <text evidence="11">The sequence shown here is derived from an EMBL/GenBank/DDBJ whole genome shotgun (WGS) entry which is preliminary data.</text>
</comment>
<dbReference type="GO" id="GO:0004518">
    <property type="term" value="F:nuclease activity"/>
    <property type="evidence" value="ECO:0007669"/>
    <property type="project" value="UniProtKB-KW"/>
</dbReference>
<evidence type="ECO:0000256" key="6">
    <source>
        <dbReference type="ARBA" id="ARBA00022801"/>
    </source>
</evidence>
<keyword evidence="9" id="KW-0812">Transmembrane</keyword>
<dbReference type="Proteomes" id="UP001219518">
    <property type="component" value="Unassembled WGS sequence"/>
</dbReference>
<dbReference type="GO" id="GO:0005634">
    <property type="term" value="C:nucleus"/>
    <property type="evidence" value="ECO:0007669"/>
    <property type="project" value="UniProtKB-SubCell"/>
</dbReference>
<dbReference type="Pfam" id="PF13359">
    <property type="entry name" value="DDE_Tnp_4"/>
    <property type="match status" value="1"/>
</dbReference>
<evidence type="ECO:0000259" key="10">
    <source>
        <dbReference type="Pfam" id="PF13359"/>
    </source>
</evidence>
<gene>
    <name evidence="11" type="ORF">KUF71_000422</name>
</gene>
<evidence type="ECO:0000313" key="12">
    <source>
        <dbReference type="Proteomes" id="UP001219518"/>
    </source>
</evidence>
<keyword evidence="4" id="KW-0540">Nuclease</keyword>
<keyword evidence="7" id="KW-0539">Nucleus</keyword>
<keyword evidence="9" id="KW-0472">Membrane</keyword>
<feature type="compositionally biased region" description="Acidic residues" evidence="8">
    <location>
        <begin position="524"/>
        <end position="537"/>
    </location>
</feature>
<evidence type="ECO:0000256" key="3">
    <source>
        <dbReference type="ARBA" id="ARBA00006958"/>
    </source>
</evidence>
<protein>
    <submittedName>
        <fullName evidence="11">Protein ANTAGONIST OF LIKE HETEROCHROMATIN PROTEIN 1</fullName>
    </submittedName>
</protein>
<dbReference type="GO" id="GO:0016787">
    <property type="term" value="F:hydrolase activity"/>
    <property type="evidence" value="ECO:0007669"/>
    <property type="project" value="UniProtKB-KW"/>
</dbReference>
<keyword evidence="5" id="KW-0479">Metal-binding</keyword>
<evidence type="ECO:0000256" key="7">
    <source>
        <dbReference type="ARBA" id="ARBA00023242"/>
    </source>
</evidence>
<keyword evidence="9" id="KW-1133">Transmembrane helix</keyword>
<reference evidence="11" key="1">
    <citation type="submission" date="2021-07" db="EMBL/GenBank/DDBJ databases">
        <authorList>
            <person name="Catto M.A."/>
            <person name="Jacobson A."/>
            <person name="Kennedy G."/>
            <person name="Labadie P."/>
            <person name="Hunt B.G."/>
            <person name="Srinivasan R."/>
        </authorList>
    </citation>
    <scope>NUCLEOTIDE SEQUENCE</scope>
    <source>
        <strain evidence="11">PL_HMW_Pooled</strain>
        <tissue evidence="11">Head</tissue>
    </source>
</reference>
<dbReference type="PANTHER" id="PTHR22930">
    <property type="match status" value="1"/>
</dbReference>
<keyword evidence="12" id="KW-1185">Reference proteome</keyword>
<dbReference type="AlphaFoldDB" id="A0AAE1HML2"/>
<evidence type="ECO:0000256" key="8">
    <source>
        <dbReference type="SAM" id="MobiDB-lite"/>
    </source>
</evidence>
<dbReference type="GO" id="GO:0046872">
    <property type="term" value="F:metal ion binding"/>
    <property type="evidence" value="ECO:0007669"/>
    <property type="project" value="UniProtKB-KW"/>
</dbReference>
<organism evidence="11 12">
    <name type="scientific">Frankliniella fusca</name>
    <dbReference type="NCBI Taxonomy" id="407009"/>
    <lineage>
        <taxon>Eukaryota</taxon>
        <taxon>Metazoa</taxon>
        <taxon>Ecdysozoa</taxon>
        <taxon>Arthropoda</taxon>
        <taxon>Hexapoda</taxon>
        <taxon>Insecta</taxon>
        <taxon>Pterygota</taxon>
        <taxon>Neoptera</taxon>
        <taxon>Paraneoptera</taxon>
        <taxon>Thysanoptera</taxon>
        <taxon>Terebrantia</taxon>
        <taxon>Thripoidea</taxon>
        <taxon>Thripidae</taxon>
        <taxon>Frankliniella</taxon>
    </lineage>
</organism>
<sequence length="592" mass="68610">MEAPTITEMLQMKLNNERRALFFRGLEDPSFKKHFRMEGATFKHHKILTGMTIERTPIHESILMGLWMIFNRDTFRSCGVNFETAPSNNDFHCKNLIRILCEIGGKFIKWPNARDRQRTARHYERRYGFPGIVVIIAIIGIEVLPFVAMKPLLAMAGAKAIRQKGTATKGSTFIAFGGTVMDNAEVNAVYVGVAVILAYLIDDLFDDDDGDESQWEKITVNVDEYCRMGDPSFRWHFRLSKPIFEELLQEVGTHLVNHNRLIRERRPLAHILLMVLWIIATPDSFRSVALRFGVYKSELHNHYVYIIEALREMSETYVTWPTQHERNVMKRACHQISQFPGIVGIMDGSHVPILAPREDKAAHRNYHHGYSIKVQTVVDHNYVVRDVYFGEVGSLHDSRVFRGSRSPFFLNILQRRDMSSAQEHIIADSAYMLLDRVMHPVLNNGHLTPQQRNFNRRLSRVRARVEHTYAHIDSLWRRMFFLPNTCLEYAVDHVAATIVLHNFKIIKTHQIYNENDEDNFVEDVMEGDEDNDDPDDPDPIHPDSDSDDDQEYVQGVDDIISDPHVPNVRNALRRAQILGEQKRWDLCNRLPQ</sequence>
<proteinExistence type="inferred from homology"/>
<name>A0AAE1HML2_9NEOP</name>
<evidence type="ECO:0000256" key="2">
    <source>
        <dbReference type="ARBA" id="ARBA00004123"/>
    </source>
</evidence>
<feature type="region of interest" description="Disordered" evidence="8">
    <location>
        <begin position="524"/>
        <end position="550"/>
    </location>
</feature>
<comment type="similarity">
    <text evidence="3">Belongs to the HARBI1 family.</text>
</comment>
<evidence type="ECO:0000256" key="4">
    <source>
        <dbReference type="ARBA" id="ARBA00022722"/>
    </source>
</evidence>
<dbReference type="InterPro" id="IPR045249">
    <property type="entry name" value="HARBI1-like"/>
</dbReference>
<keyword evidence="6" id="KW-0378">Hydrolase</keyword>
<evidence type="ECO:0000313" key="11">
    <source>
        <dbReference type="EMBL" id="KAK3923340.1"/>
    </source>
</evidence>
<accession>A0AAE1HML2</accession>
<comment type="subcellular location">
    <subcellularLocation>
        <location evidence="2">Nucleus</location>
    </subcellularLocation>
</comment>
<dbReference type="EMBL" id="JAHWGI010001142">
    <property type="protein sequence ID" value="KAK3923340.1"/>
    <property type="molecule type" value="Genomic_DNA"/>
</dbReference>
<evidence type="ECO:0000256" key="1">
    <source>
        <dbReference type="ARBA" id="ARBA00001968"/>
    </source>
</evidence>
<dbReference type="InterPro" id="IPR027806">
    <property type="entry name" value="HARBI1_dom"/>
</dbReference>
<feature type="domain" description="DDE Tnp4" evidence="10">
    <location>
        <begin position="346"/>
        <end position="502"/>
    </location>
</feature>
<comment type="cofactor">
    <cofactor evidence="1">
        <name>a divalent metal cation</name>
        <dbReference type="ChEBI" id="CHEBI:60240"/>
    </cofactor>
</comment>
<evidence type="ECO:0000256" key="9">
    <source>
        <dbReference type="SAM" id="Phobius"/>
    </source>
</evidence>
<feature type="transmembrane region" description="Helical" evidence="9">
    <location>
        <begin position="127"/>
        <end position="148"/>
    </location>
</feature>